<organism evidence="1 2">
    <name type="scientific">Acidithiobacillus sulfurivorans</name>
    <dbReference type="NCBI Taxonomy" id="1958756"/>
    <lineage>
        <taxon>Bacteria</taxon>
        <taxon>Pseudomonadati</taxon>
        <taxon>Pseudomonadota</taxon>
        <taxon>Acidithiobacillia</taxon>
        <taxon>Acidithiobacillales</taxon>
        <taxon>Acidithiobacillaceae</taxon>
        <taxon>Acidithiobacillus</taxon>
    </lineage>
</organism>
<dbReference type="EMBL" id="JAAOMP010000029">
    <property type="protein sequence ID" value="MBU2759062.1"/>
    <property type="molecule type" value="Genomic_DNA"/>
</dbReference>
<comment type="caution">
    <text evidence="1">The sequence shown here is derived from an EMBL/GenBank/DDBJ whole genome shotgun (WGS) entry which is preliminary data.</text>
</comment>
<keyword evidence="2" id="KW-1185">Reference proteome</keyword>
<dbReference type="RefSeq" id="WP_215882809.1">
    <property type="nucleotide sequence ID" value="NZ_JAAOMP010000029.1"/>
</dbReference>
<protein>
    <submittedName>
        <fullName evidence="1">Uncharacterized protein</fullName>
    </submittedName>
</protein>
<evidence type="ECO:0000313" key="2">
    <source>
        <dbReference type="Proteomes" id="UP000755654"/>
    </source>
</evidence>
<evidence type="ECO:0000313" key="1">
    <source>
        <dbReference type="EMBL" id="MBU2759062.1"/>
    </source>
</evidence>
<reference evidence="1 2" key="1">
    <citation type="journal article" date="2021" name="ISME J.">
        <title>Genomic evolution of the class Acidithiobacillia: deep-branching Proteobacteria living in extreme acidic conditions.</title>
        <authorList>
            <person name="Moya-Beltran A."/>
            <person name="Beard S."/>
            <person name="Rojas-Villalobos C."/>
            <person name="Issotta F."/>
            <person name="Gallardo Y."/>
            <person name="Ulloa R."/>
            <person name="Giaveno A."/>
            <person name="Degli Esposti M."/>
            <person name="Johnson D.B."/>
            <person name="Quatrini R."/>
        </authorList>
    </citation>
    <scope>NUCLEOTIDE SEQUENCE [LARGE SCALE GENOMIC DNA]</scope>
    <source>
        <strain evidence="1 2">RW2</strain>
    </source>
</reference>
<accession>A0ABS5ZV10</accession>
<name>A0ABS5ZV10_9PROT</name>
<sequence>MRNFTDQKSGELYVEISTLAPAKMHIYARTMAKASGRTLKVMYRDAAERFFLEKPWEYGLKWRPIKGKKISLQCARTQKEPSGWVQVNMPLPADAGHRLNALSVEQNVSLHMISYTMLYWWTWWINPPMSERARRETMRDR</sequence>
<proteinExistence type="predicted"/>
<dbReference type="Proteomes" id="UP000755654">
    <property type="component" value="Unassembled WGS sequence"/>
</dbReference>
<gene>
    <name evidence="1" type="ORF">HAP95_02555</name>
</gene>